<dbReference type="PRINTS" id="PR00463">
    <property type="entry name" value="EP450I"/>
</dbReference>
<dbReference type="SUPFAM" id="SSF48264">
    <property type="entry name" value="Cytochrome P450"/>
    <property type="match status" value="1"/>
</dbReference>
<organism evidence="10 11">
    <name type="scientific">Linum trigynum</name>
    <dbReference type="NCBI Taxonomy" id="586398"/>
    <lineage>
        <taxon>Eukaryota</taxon>
        <taxon>Viridiplantae</taxon>
        <taxon>Streptophyta</taxon>
        <taxon>Embryophyta</taxon>
        <taxon>Tracheophyta</taxon>
        <taxon>Spermatophyta</taxon>
        <taxon>Magnoliopsida</taxon>
        <taxon>eudicotyledons</taxon>
        <taxon>Gunneridae</taxon>
        <taxon>Pentapetalae</taxon>
        <taxon>rosids</taxon>
        <taxon>fabids</taxon>
        <taxon>Malpighiales</taxon>
        <taxon>Linaceae</taxon>
        <taxon>Linum</taxon>
    </lineage>
</organism>
<evidence type="ECO:0000256" key="9">
    <source>
        <dbReference type="SAM" id="Phobius"/>
    </source>
</evidence>
<feature type="binding site" description="axial binding residue" evidence="7">
    <location>
        <position position="464"/>
    </location>
    <ligand>
        <name>heme</name>
        <dbReference type="ChEBI" id="CHEBI:30413"/>
    </ligand>
    <ligandPart>
        <name>Fe</name>
        <dbReference type="ChEBI" id="CHEBI:18248"/>
    </ligandPart>
</feature>
<comment type="cofactor">
    <cofactor evidence="7">
        <name>heme</name>
        <dbReference type="ChEBI" id="CHEBI:30413"/>
    </cofactor>
</comment>
<dbReference type="EMBL" id="OZ034822">
    <property type="protein sequence ID" value="CAL1410850.1"/>
    <property type="molecule type" value="Genomic_DNA"/>
</dbReference>
<sequence length="525" mass="59098">MVKLQTYSDHILHIWIMDSLAILALAIILCLSYFTIIKTLRRSQSDNQPRYPPEPTSRWPVIGHLPVLAGPELPHRALAGLADKYGAVFSLRLGINRVVVVSSSEIAKEIFTTNDTAVISRPAVTASKLFSYNFAMFGLGPYGDYWREMRKITMIELLSARRMELLRRFRESEVRKSINHLFKVIGDNPEIDLKKWIGDLSLNLMLRIIAGKSSSASDGAVPLKFKTAVRELFHYMGMFVVGDALPFLGWMDIGGHQKEMKRAFGELDGYLQEWLIEHKKNRAEKTEHDFMDVLLSVLDGKSLHGYDSDTIIKATSLSMIAGGTDTSTVTVTWAIALLLNNRHVLRKAQEELDGVVSKERAVTEGDIGKLVYLQSIVKETMRMYPPAPLLAVREFVRDCDVAGYRVRKGTWLMVNAWKIQNDPSVWPEPTRFEPERFLTAEYRDVDVKGQNFELFPFGSGRRACPGTNLGLQMVHLTLASFLHAFDFSTVGDEPVDMAESFGLTNIKATPLLVVAKPRVSLDVYA</sequence>
<evidence type="ECO:0000256" key="1">
    <source>
        <dbReference type="ARBA" id="ARBA00010617"/>
    </source>
</evidence>
<dbReference type="GO" id="GO:0020037">
    <property type="term" value="F:heme binding"/>
    <property type="evidence" value="ECO:0007669"/>
    <property type="project" value="InterPro"/>
</dbReference>
<keyword evidence="4 8" id="KW-0560">Oxidoreductase</keyword>
<keyword evidence="6 8" id="KW-0503">Monooxygenase</keyword>
<evidence type="ECO:0000256" key="4">
    <source>
        <dbReference type="ARBA" id="ARBA00023002"/>
    </source>
</evidence>
<evidence type="ECO:0000256" key="2">
    <source>
        <dbReference type="ARBA" id="ARBA00022617"/>
    </source>
</evidence>
<gene>
    <name evidence="10" type="ORF">LTRI10_LOCUS50239</name>
</gene>
<keyword evidence="9" id="KW-0812">Transmembrane</keyword>
<dbReference type="InterPro" id="IPR017972">
    <property type="entry name" value="Cyt_P450_CS"/>
</dbReference>
<feature type="transmembrane region" description="Helical" evidence="9">
    <location>
        <begin position="232"/>
        <end position="251"/>
    </location>
</feature>
<feature type="transmembrane region" description="Helical" evidence="9">
    <location>
        <begin position="12"/>
        <end position="34"/>
    </location>
</feature>
<dbReference type="Proteomes" id="UP001497516">
    <property type="component" value="Chromosome 9"/>
</dbReference>
<evidence type="ECO:0008006" key="12">
    <source>
        <dbReference type="Google" id="ProtNLM"/>
    </source>
</evidence>
<comment type="similarity">
    <text evidence="1 8">Belongs to the cytochrome P450 family.</text>
</comment>
<dbReference type="Gene3D" id="1.10.630.10">
    <property type="entry name" value="Cytochrome P450"/>
    <property type="match status" value="1"/>
</dbReference>
<dbReference type="GO" id="GO:0005506">
    <property type="term" value="F:iron ion binding"/>
    <property type="evidence" value="ECO:0007669"/>
    <property type="project" value="InterPro"/>
</dbReference>
<keyword evidence="3 7" id="KW-0479">Metal-binding</keyword>
<keyword evidence="2 7" id="KW-0349">Heme</keyword>
<dbReference type="InterPro" id="IPR050651">
    <property type="entry name" value="Plant_Cytochrome_P450_Monoox"/>
</dbReference>
<keyword evidence="11" id="KW-1185">Reference proteome</keyword>
<dbReference type="Pfam" id="PF00067">
    <property type="entry name" value="p450"/>
    <property type="match status" value="1"/>
</dbReference>
<dbReference type="GO" id="GO:0004497">
    <property type="term" value="F:monooxygenase activity"/>
    <property type="evidence" value="ECO:0007669"/>
    <property type="project" value="UniProtKB-KW"/>
</dbReference>
<evidence type="ECO:0000256" key="5">
    <source>
        <dbReference type="ARBA" id="ARBA00023004"/>
    </source>
</evidence>
<keyword evidence="5 7" id="KW-0408">Iron</keyword>
<evidence type="ECO:0000256" key="6">
    <source>
        <dbReference type="ARBA" id="ARBA00023033"/>
    </source>
</evidence>
<accession>A0AAV2GJC8</accession>
<dbReference type="GO" id="GO:0016705">
    <property type="term" value="F:oxidoreductase activity, acting on paired donors, with incorporation or reduction of molecular oxygen"/>
    <property type="evidence" value="ECO:0007669"/>
    <property type="project" value="InterPro"/>
</dbReference>
<dbReference type="InterPro" id="IPR001128">
    <property type="entry name" value="Cyt_P450"/>
</dbReference>
<evidence type="ECO:0000256" key="8">
    <source>
        <dbReference type="RuleBase" id="RU000461"/>
    </source>
</evidence>
<keyword evidence="9" id="KW-0472">Membrane</keyword>
<reference evidence="10 11" key="1">
    <citation type="submission" date="2024-04" db="EMBL/GenBank/DDBJ databases">
        <authorList>
            <person name="Fracassetti M."/>
        </authorList>
    </citation>
    <scope>NUCLEOTIDE SEQUENCE [LARGE SCALE GENOMIC DNA]</scope>
</reference>
<dbReference type="PANTHER" id="PTHR47947:SF49">
    <property type="entry name" value="CYTOCHROME P450 FAMILY PROTEIN"/>
    <property type="match status" value="1"/>
</dbReference>
<protein>
    <recommendedName>
        <fullName evidence="12">Cytochrome P450</fullName>
    </recommendedName>
</protein>
<dbReference type="PRINTS" id="PR00385">
    <property type="entry name" value="P450"/>
</dbReference>
<keyword evidence="9" id="KW-1133">Transmembrane helix</keyword>
<evidence type="ECO:0000256" key="7">
    <source>
        <dbReference type="PIRSR" id="PIRSR602401-1"/>
    </source>
</evidence>
<name>A0AAV2GJC8_9ROSI</name>
<evidence type="ECO:0000313" key="11">
    <source>
        <dbReference type="Proteomes" id="UP001497516"/>
    </source>
</evidence>
<evidence type="ECO:0000256" key="3">
    <source>
        <dbReference type="ARBA" id="ARBA00022723"/>
    </source>
</evidence>
<dbReference type="AlphaFoldDB" id="A0AAV2GJC8"/>
<evidence type="ECO:0000313" key="10">
    <source>
        <dbReference type="EMBL" id="CAL1410850.1"/>
    </source>
</evidence>
<dbReference type="PROSITE" id="PS00086">
    <property type="entry name" value="CYTOCHROME_P450"/>
    <property type="match status" value="1"/>
</dbReference>
<dbReference type="FunFam" id="1.10.630.10:FF:000026">
    <property type="entry name" value="Cytochrome P450 82C4"/>
    <property type="match status" value="1"/>
</dbReference>
<dbReference type="PANTHER" id="PTHR47947">
    <property type="entry name" value="CYTOCHROME P450 82C3-RELATED"/>
    <property type="match status" value="1"/>
</dbReference>
<dbReference type="InterPro" id="IPR002401">
    <property type="entry name" value="Cyt_P450_E_grp-I"/>
</dbReference>
<proteinExistence type="inferred from homology"/>
<dbReference type="InterPro" id="IPR036396">
    <property type="entry name" value="Cyt_P450_sf"/>
</dbReference>